<dbReference type="AlphaFoldDB" id="A0AAD7ZBS9"/>
<feature type="transmembrane region" description="Helical" evidence="2">
    <location>
        <begin position="117"/>
        <end position="141"/>
    </location>
</feature>
<keyword evidence="4" id="KW-1185">Reference proteome</keyword>
<dbReference type="SUPFAM" id="SSF81660">
    <property type="entry name" value="Metal cation-transporting ATPase, ATP-binding domain N"/>
    <property type="match status" value="1"/>
</dbReference>
<keyword evidence="2" id="KW-1133">Transmembrane helix</keyword>
<evidence type="ECO:0000313" key="4">
    <source>
        <dbReference type="Proteomes" id="UP001233999"/>
    </source>
</evidence>
<dbReference type="Gene3D" id="1.20.1110.10">
    <property type="entry name" value="Calcium-transporting ATPase, transmembrane domain"/>
    <property type="match status" value="1"/>
</dbReference>
<dbReference type="InterPro" id="IPR023299">
    <property type="entry name" value="ATPase_P-typ_cyto_dom_N"/>
</dbReference>
<dbReference type="PANTHER" id="PTHR13219:SF6">
    <property type="entry name" value="TRANSMEMBRANE PROTEIN 94"/>
    <property type="match status" value="1"/>
</dbReference>
<evidence type="ECO:0008006" key="5">
    <source>
        <dbReference type="Google" id="ProtNLM"/>
    </source>
</evidence>
<proteinExistence type="predicted"/>
<dbReference type="InterPro" id="IPR039720">
    <property type="entry name" value="TMEM94"/>
</dbReference>
<evidence type="ECO:0000256" key="2">
    <source>
        <dbReference type="SAM" id="Phobius"/>
    </source>
</evidence>
<feature type="compositionally biased region" description="Polar residues" evidence="1">
    <location>
        <begin position="646"/>
        <end position="655"/>
    </location>
</feature>
<evidence type="ECO:0000313" key="3">
    <source>
        <dbReference type="EMBL" id="KAJ9577629.1"/>
    </source>
</evidence>
<feature type="transmembrane region" description="Helical" evidence="2">
    <location>
        <begin position="80"/>
        <end position="105"/>
    </location>
</feature>
<feature type="transmembrane region" description="Helical" evidence="2">
    <location>
        <begin position="1101"/>
        <end position="1123"/>
    </location>
</feature>
<feature type="transmembrane region" description="Helical" evidence="2">
    <location>
        <begin position="1024"/>
        <end position="1046"/>
    </location>
</feature>
<feature type="non-terminal residue" evidence="3">
    <location>
        <position position="1"/>
    </location>
</feature>
<dbReference type="SUPFAM" id="SSF81665">
    <property type="entry name" value="Calcium ATPase, transmembrane domain M"/>
    <property type="match status" value="1"/>
</dbReference>
<sequence>CTHDKDGLGLHAREIYSPMSHRETFNAPMARSPLRNKRYILQETPYLNNLHMALEQALDRPVTYHSRLRHLLMVTCLEHLALPITLVSILTLYVFFVQFVRFLYLSRWVGAGHWTEMFLLQTVGIALPLLPTVFPTAWLILDSLGMARIQTFLNMSAQSQKMPVDPFEEADLAEPNHQMVEIKWKEVQIYFFDILRGRGQIPSRSANLLHVLGSVTALCCVDKKGILSWPNPTAEKVFFLRNASQTSHSSSTNSIVHTDPLQTGILEEDEPDEGMSKSSFMQHDYSSTQTVAEVLDLTHDHMSPFRLQFDDHRWKQHINSLKPLGLAILLNTCNMATQEHYTQFCSHVTCEALYSEDLVPVTNRRCLCELAKQIGFMDHAQDIFKLEEQLSTFRHVQPEIVRRDIKFARSLSMAKLKFPFPHMVAVIVREQTHGDLQLMSQGTADIILDSCVDYWDGHDLCPLSPADRKKVQDFYQRTSLTAYCTAFAYRPLTRGVNSQLSKVYLEIPADSKHLYMPHRSPTPLAWDLRNVLDPRNRSMFGHFQSTDSLLNEAHEEEVNDVEGCFELQCNQVFIGMVTMQYQAQIDMVQLIEQLERACIRFVHFSKENELRSRVFSEKMGLESGWNCHISLLSERNRSDSGHSESAPITGTTCNTDHSESGHHEEHVGLLNARGNIASSRAMSFSAPSAINLDFSQVKFEEETHDWFDETLPNKSLINHSKEHQNHDTSQDSVIIHSMEQASQQDTWRSLSCLTDSTEQSAPVNFIMSNRAKLPRGIDKIRPHLEKIDNVPLLVSLFTDCTPSVTREMLHIMQDYGEVVCVIGSSANADNMPIFLQADASLAVEPLYPQVCQKVAVFKETAPEQGPSPVELSRSLNSVACSISLRRPLGVFAFLYWSRYYMQSVWNCVQFWICCGVTVSAVQVLGVFLMLPPVLLTGGVLWLACLVIPLISLSLVCSSTDPQVMQRATGKNQCVIDTQVSVFILWCYGSKFLPTVFMVLLFYSLTLSSLCEEIVMNNNTTCTMVYPLQLPMLLWSSLILLVLHIVIISASFVEREYSIWHRSPHRNIVWLTVVLRLSLQGIYSGIALSSDASNISPGIEHIPWQVLTLGLLSPLMIFVISELVKREEI</sequence>
<keyword evidence="2" id="KW-0812">Transmembrane</keyword>
<organism evidence="3 4">
    <name type="scientific">Diploptera punctata</name>
    <name type="common">Pacific beetle cockroach</name>
    <dbReference type="NCBI Taxonomy" id="6984"/>
    <lineage>
        <taxon>Eukaryota</taxon>
        <taxon>Metazoa</taxon>
        <taxon>Ecdysozoa</taxon>
        <taxon>Arthropoda</taxon>
        <taxon>Hexapoda</taxon>
        <taxon>Insecta</taxon>
        <taxon>Pterygota</taxon>
        <taxon>Neoptera</taxon>
        <taxon>Polyneoptera</taxon>
        <taxon>Dictyoptera</taxon>
        <taxon>Blattodea</taxon>
        <taxon>Blaberoidea</taxon>
        <taxon>Blaberidae</taxon>
        <taxon>Diplopterinae</taxon>
        <taxon>Diploptera</taxon>
    </lineage>
</organism>
<feature type="transmembrane region" description="Helical" evidence="2">
    <location>
        <begin position="979"/>
        <end position="1004"/>
    </location>
</feature>
<dbReference type="EMBL" id="JASPKZ010009352">
    <property type="protein sequence ID" value="KAJ9577629.1"/>
    <property type="molecule type" value="Genomic_DNA"/>
</dbReference>
<evidence type="ECO:0000256" key="1">
    <source>
        <dbReference type="SAM" id="MobiDB-lite"/>
    </source>
</evidence>
<dbReference type="GO" id="GO:0000166">
    <property type="term" value="F:nucleotide binding"/>
    <property type="evidence" value="ECO:0007669"/>
    <property type="project" value="InterPro"/>
</dbReference>
<feature type="transmembrane region" description="Helical" evidence="2">
    <location>
        <begin position="939"/>
        <end position="958"/>
    </location>
</feature>
<reference evidence="3" key="2">
    <citation type="submission" date="2023-05" db="EMBL/GenBank/DDBJ databases">
        <authorList>
            <person name="Fouks B."/>
        </authorList>
    </citation>
    <scope>NUCLEOTIDE SEQUENCE</scope>
    <source>
        <strain evidence="3">Stay&amp;Tobe</strain>
        <tissue evidence="3">Testes</tissue>
    </source>
</reference>
<name>A0AAD7ZBS9_DIPPU</name>
<dbReference type="PANTHER" id="PTHR13219">
    <property type="entry name" value="TRANSMEMBRANE PROTEIN 94"/>
    <property type="match status" value="1"/>
</dbReference>
<protein>
    <recommendedName>
        <fullName evidence="5">Transmembrane protein 94</fullName>
    </recommendedName>
</protein>
<comment type="caution">
    <text evidence="3">The sequence shown here is derived from an EMBL/GenBank/DDBJ whole genome shotgun (WGS) entry which is preliminary data.</text>
</comment>
<dbReference type="Gene3D" id="3.40.1110.10">
    <property type="entry name" value="Calcium-transporting ATPase, cytoplasmic domain N"/>
    <property type="match status" value="1"/>
</dbReference>
<dbReference type="InterPro" id="IPR023298">
    <property type="entry name" value="ATPase_P-typ_TM_dom_sf"/>
</dbReference>
<dbReference type="Proteomes" id="UP001233999">
    <property type="component" value="Unassembled WGS sequence"/>
</dbReference>
<keyword evidence="2" id="KW-0472">Membrane</keyword>
<accession>A0AAD7ZBS9</accession>
<feature type="compositionally biased region" description="Basic and acidic residues" evidence="1">
    <location>
        <begin position="656"/>
        <end position="665"/>
    </location>
</feature>
<feature type="transmembrane region" description="Helical" evidence="2">
    <location>
        <begin position="1067"/>
        <end position="1089"/>
    </location>
</feature>
<feature type="region of interest" description="Disordered" evidence="1">
    <location>
        <begin position="636"/>
        <end position="665"/>
    </location>
</feature>
<gene>
    <name evidence="3" type="ORF">L9F63_005816</name>
</gene>
<reference evidence="3" key="1">
    <citation type="journal article" date="2023" name="IScience">
        <title>Live-bearing cockroach genome reveals convergent evolutionary mechanisms linked to viviparity in insects and beyond.</title>
        <authorList>
            <person name="Fouks B."/>
            <person name="Harrison M.C."/>
            <person name="Mikhailova A.A."/>
            <person name="Marchal E."/>
            <person name="English S."/>
            <person name="Carruthers M."/>
            <person name="Jennings E.C."/>
            <person name="Chiamaka E.L."/>
            <person name="Frigard R.A."/>
            <person name="Pippel M."/>
            <person name="Attardo G.M."/>
            <person name="Benoit J.B."/>
            <person name="Bornberg-Bauer E."/>
            <person name="Tobe S.S."/>
        </authorList>
    </citation>
    <scope>NUCLEOTIDE SEQUENCE</scope>
    <source>
        <strain evidence="3">Stay&amp;Tobe</strain>
    </source>
</reference>
<feature type="non-terminal residue" evidence="3">
    <location>
        <position position="1128"/>
    </location>
</feature>